<sequence length="129" mass="14285">MTRRQVPLDLADSAISRLDISPIAEPLVDEPVREVDCTAAWSPEQVDRLIDQVVLPARTEGTITDPARLPEEPARVRERGYSLDLGASRGSRRRRSPRPTRSRARSAPQSRAEPRSGGPVRRPARSSAQ</sequence>
<evidence type="ECO:0000313" key="3">
    <source>
        <dbReference type="EMBL" id="ERG64484.1"/>
    </source>
</evidence>
<proteinExistence type="predicted"/>
<protein>
    <recommendedName>
        <fullName evidence="2">IclR-ED domain-containing protein</fullName>
    </recommendedName>
</protein>
<evidence type="ECO:0000256" key="1">
    <source>
        <dbReference type="SAM" id="MobiDB-lite"/>
    </source>
</evidence>
<reference evidence="3 4" key="1">
    <citation type="journal article" date="2013" name="Genome Announc.">
        <title>First draft genome sequence from a member of the genus agrococcus, isolated from modern microbialites.</title>
        <authorList>
            <person name="White R.A.III."/>
            <person name="Grassa C.J."/>
            <person name="Suttle C.A."/>
        </authorList>
    </citation>
    <scope>NUCLEOTIDE SEQUENCE [LARGE SCALE GENOMIC DNA]</scope>
    <source>
        <strain evidence="3 4">RW1</strain>
    </source>
</reference>
<name>U1LPX8_9MICO</name>
<dbReference type="InterPro" id="IPR029016">
    <property type="entry name" value="GAF-like_dom_sf"/>
</dbReference>
<dbReference type="Pfam" id="PF01614">
    <property type="entry name" value="IclR_C"/>
    <property type="match status" value="1"/>
</dbReference>
<comment type="caution">
    <text evidence="3">The sequence shown here is derived from an EMBL/GenBank/DDBJ whole genome shotgun (WGS) entry which is preliminary data.</text>
</comment>
<accession>U1LPX8</accession>
<feature type="compositionally biased region" description="Basic residues" evidence="1">
    <location>
        <begin position="90"/>
        <end position="104"/>
    </location>
</feature>
<gene>
    <name evidence="3" type="ORF">L332_08475</name>
</gene>
<dbReference type="EMBL" id="ASHR01000021">
    <property type="protein sequence ID" value="ERG64484.1"/>
    <property type="molecule type" value="Genomic_DNA"/>
</dbReference>
<keyword evidence="4" id="KW-1185">Reference proteome</keyword>
<feature type="region of interest" description="Disordered" evidence="1">
    <location>
        <begin position="57"/>
        <end position="129"/>
    </location>
</feature>
<organism evidence="3 4">
    <name type="scientific">Agrococcus pavilionensis RW1</name>
    <dbReference type="NCBI Taxonomy" id="1330458"/>
    <lineage>
        <taxon>Bacteria</taxon>
        <taxon>Bacillati</taxon>
        <taxon>Actinomycetota</taxon>
        <taxon>Actinomycetes</taxon>
        <taxon>Micrococcales</taxon>
        <taxon>Microbacteriaceae</taxon>
        <taxon>Agrococcus</taxon>
    </lineage>
</organism>
<evidence type="ECO:0000259" key="2">
    <source>
        <dbReference type="Pfam" id="PF01614"/>
    </source>
</evidence>
<feature type="compositionally biased region" description="Basic and acidic residues" evidence="1">
    <location>
        <begin position="68"/>
        <end position="81"/>
    </location>
</feature>
<dbReference type="InterPro" id="IPR014757">
    <property type="entry name" value="Tscrpt_reg_IclR_C"/>
</dbReference>
<dbReference type="SUPFAM" id="SSF55781">
    <property type="entry name" value="GAF domain-like"/>
    <property type="match status" value="1"/>
</dbReference>
<dbReference type="AlphaFoldDB" id="U1LPX8"/>
<feature type="domain" description="IclR-ED" evidence="2">
    <location>
        <begin position="39"/>
        <end position="84"/>
    </location>
</feature>
<dbReference type="OrthoDB" id="8479143at2"/>
<evidence type="ECO:0000313" key="4">
    <source>
        <dbReference type="Proteomes" id="UP000016462"/>
    </source>
</evidence>
<dbReference type="Proteomes" id="UP000016462">
    <property type="component" value="Unassembled WGS sequence"/>
</dbReference>
<dbReference type="RefSeq" id="WP_021010372.1">
    <property type="nucleotide sequence ID" value="NZ_ASHR01000021.1"/>
</dbReference>
<dbReference type="Gene3D" id="3.30.450.40">
    <property type="match status" value="1"/>
</dbReference>